<evidence type="ECO:0000256" key="3">
    <source>
        <dbReference type="ARBA" id="ARBA00023125"/>
    </source>
</evidence>
<name>A0A6P1CB71_RHITR</name>
<evidence type="ECO:0000259" key="5">
    <source>
        <dbReference type="PROSITE" id="PS50931"/>
    </source>
</evidence>
<dbReference type="SUPFAM" id="SSF53850">
    <property type="entry name" value="Periplasmic binding protein-like II"/>
    <property type="match status" value="1"/>
</dbReference>
<sequence>MQPFTLQEIQCFDAVVREGGFQAAASVLNRSHTAVFAAIAKLEANLGVALLDRTGYRVDLTEAGRSFHRKAQALLGEMEALRVHARQLTMGEETHLRVILGDTCPLHDGLQLLGGFFAGCANTRLDLHFETIGGPSERLLEDEADLILHWIDKSDPRLEWIDLGAISFVPVVAPGFLPFAPSRSITPEQMRGLTQCIIRDTARDIAKPSFYVVEGAPQCTVADHTMKKEIVLRGMAWGHLPRFMIEEELRDGRLLSITGQHFPGMDIDLVAARRRDRPHGPVANRLWHYIQTHPRFADKASTSSPR</sequence>
<dbReference type="Proteomes" id="UP000471190">
    <property type="component" value="Unassembled WGS sequence"/>
</dbReference>
<dbReference type="Gene3D" id="3.40.190.290">
    <property type="match status" value="1"/>
</dbReference>
<dbReference type="Pfam" id="PF03466">
    <property type="entry name" value="LysR_substrate"/>
    <property type="match status" value="1"/>
</dbReference>
<keyword evidence="9" id="KW-1185">Reference proteome</keyword>
<keyword evidence="3 6" id="KW-0238">DNA-binding</keyword>
<dbReference type="SUPFAM" id="SSF46785">
    <property type="entry name" value="Winged helix' DNA-binding domain"/>
    <property type="match status" value="1"/>
</dbReference>
<dbReference type="RefSeq" id="WP_015343563.1">
    <property type="nucleotide sequence ID" value="NZ_JAADZA010000026.1"/>
</dbReference>
<evidence type="ECO:0000256" key="4">
    <source>
        <dbReference type="ARBA" id="ARBA00023163"/>
    </source>
</evidence>
<evidence type="ECO:0000313" key="8">
    <source>
        <dbReference type="Proteomes" id="UP000471190"/>
    </source>
</evidence>
<organism evidence="7 8">
    <name type="scientific">Rhizobium tropici</name>
    <dbReference type="NCBI Taxonomy" id="398"/>
    <lineage>
        <taxon>Bacteria</taxon>
        <taxon>Pseudomonadati</taxon>
        <taxon>Pseudomonadota</taxon>
        <taxon>Alphaproteobacteria</taxon>
        <taxon>Hyphomicrobiales</taxon>
        <taxon>Rhizobiaceae</taxon>
        <taxon>Rhizobium/Agrobacterium group</taxon>
        <taxon>Rhizobium</taxon>
    </lineage>
</organism>
<evidence type="ECO:0000256" key="1">
    <source>
        <dbReference type="ARBA" id="ARBA00009437"/>
    </source>
</evidence>
<dbReference type="InterPro" id="IPR005119">
    <property type="entry name" value="LysR_subst-bd"/>
</dbReference>
<proteinExistence type="inferred from homology"/>
<dbReference type="InterPro" id="IPR036388">
    <property type="entry name" value="WH-like_DNA-bd_sf"/>
</dbReference>
<dbReference type="PROSITE" id="PS50931">
    <property type="entry name" value="HTH_LYSR"/>
    <property type="match status" value="1"/>
</dbReference>
<evidence type="ECO:0000256" key="2">
    <source>
        <dbReference type="ARBA" id="ARBA00023015"/>
    </source>
</evidence>
<dbReference type="EMBL" id="JACHBF010000006">
    <property type="protein sequence ID" value="MBB6492057.1"/>
    <property type="molecule type" value="Genomic_DNA"/>
</dbReference>
<dbReference type="Pfam" id="PF00126">
    <property type="entry name" value="HTH_1"/>
    <property type="match status" value="1"/>
</dbReference>
<comment type="caution">
    <text evidence="7">The sequence shown here is derived from an EMBL/GenBank/DDBJ whole genome shotgun (WGS) entry which is preliminary data.</text>
</comment>
<reference evidence="7 8" key="1">
    <citation type="submission" date="2020-02" db="EMBL/GenBank/DDBJ databases">
        <title>Draft genome sequence of Rhizobium tropici.</title>
        <authorList>
            <person name="Khayi S."/>
            <person name="Jemo M."/>
        </authorList>
    </citation>
    <scope>NUCLEOTIDE SEQUENCE [LARGE SCALE GENOMIC DNA]</scope>
    <source>
        <strain evidence="7 8">A12</strain>
    </source>
</reference>
<gene>
    <name evidence="6" type="ORF">GGD45_002463</name>
    <name evidence="7" type="ORF">GXW80_20750</name>
</gene>
<keyword evidence="2" id="KW-0805">Transcription regulation</keyword>
<dbReference type="EMBL" id="JAADZA010000026">
    <property type="protein sequence ID" value="NEV13422.1"/>
    <property type="molecule type" value="Genomic_DNA"/>
</dbReference>
<evidence type="ECO:0000313" key="6">
    <source>
        <dbReference type="EMBL" id="MBB6492057.1"/>
    </source>
</evidence>
<evidence type="ECO:0000313" key="9">
    <source>
        <dbReference type="Proteomes" id="UP000526625"/>
    </source>
</evidence>
<dbReference type="GO" id="GO:0000976">
    <property type="term" value="F:transcription cis-regulatory region binding"/>
    <property type="evidence" value="ECO:0007669"/>
    <property type="project" value="TreeGrafter"/>
</dbReference>
<dbReference type="PANTHER" id="PTHR30126">
    <property type="entry name" value="HTH-TYPE TRANSCRIPTIONAL REGULATOR"/>
    <property type="match status" value="1"/>
</dbReference>
<feature type="domain" description="HTH lysR-type" evidence="5">
    <location>
        <begin position="4"/>
        <end position="61"/>
    </location>
</feature>
<accession>A0A6P1CB71</accession>
<dbReference type="InterPro" id="IPR036390">
    <property type="entry name" value="WH_DNA-bd_sf"/>
</dbReference>
<dbReference type="AlphaFoldDB" id="A0A6P1CB71"/>
<dbReference type="Proteomes" id="UP000526625">
    <property type="component" value="Unassembled WGS sequence"/>
</dbReference>
<comment type="similarity">
    <text evidence="1">Belongs to the LysR transcriptional regulatory family.</text>
</comment>
<protein>
    <submittedName>
        <fullName evidence="6">DNA-binding transcriptional LysR family regulator</fullName>
    </submittedName>
    <submittedName>
        <fullName evidence="7">LysR family transcriptional regulator</fullName>
    </submittedName>
</protein>
<keyword evidence="4" id="KW-0804">Transcription</keyword>
<dbReference type="Gene3D" id="1.10.10.10">
    <property type="entry name" value="Winged helix-like DNA-binding domain superfamily/Winged helix DNA-binding domain"/>
    <property type="match status" value="1"/>
</dbReference>
<dbReference type="PANTHER" id="PTHR30126:SF88">
    <property type="entry name" value="TRANSCRIPTIONAL REGULATOR-RELATED"/>
    <property type="match status" value="1"/>
</dbReference>
<reference evidence="6 9" key="2">
    <citation type="submission" date="2020-08" db="EMBL/GenBank/DDBJ databases">
        <title>Genomic Encyclopedia of Type Strains, Phase IV (KMG-V): Genome sequencing to study the core and pangenomes of soil and plant-associated prokaryotes.</title>
        <authorList>
            <person name="Whitman W."/>
        </authorList>
    </citation>
    <scope>NUCLEOTIDE SEQUENCE [LARGE SCALE GENOMIC DNA]</scope>
    <source>
        <strain evidence="6 9">SEMIA 4059</strain>
    </source>
</reference>
<dbReference type="GO" id="GO:0003700">
    <property type="term" value="F:DNA-binding transcription factor activity"/>
    <property type="evidence" value="ECO:0007669"/>
    <property type="project" value="InterPro"/>
</dbReference>
<dbReference type="InterPro" id="IPR000847">
    <property type="entry name" value="LysR_HTH_N"/>
</dbReference>
<evidence type="ECO:0000313" key="7">
    <source>
        <dbReference type="EMBL" id="NEV13422.1"/>
    </source>
</evidence>